<dbReference type="EMBL" id="OE010888">
    <property type="protein sequence ID" value="CAD7464107.1"/>
    <property type="molecule type" value="Genomic_DNA"/>
</dbReference>
<organism evidence="1">
    <name type="scientific">Timema tahoe</name>
    <dbReference type="NCBI Taxonomy" id="61484"/>
    <lineage>
        <taxon>Eukaryota</taxon>
        <taxon>Metazoa</taxon>
        <taxon>Ecdysozoa</taxon>
        <taxon>Arthropoda</taxon>
        <taxon>Hexapoda</taxon>
        <taxon>Insecta</taxon>
        <taxon>Pterygota</taxon>
        <taxon>Neoptera</taxon>
        <taxon>Polyneoptera</taxon>
        <taxon>Phasmatodea</taxon>
        <taxon>Timematodea</taxon>
        <taxon>Timematoidea</taxon>
        <taxon>Timematidae</taxon>
        <taxon>Timema</taxon>
    </lineage>
</organism>
<protein>
    <submittedName>
        <fullName evidence="1">Uncharacterized protein</fullName>
    </submittedName>
</protein>
<gene>
    <name evidence="1" type="ORF">TTEB3V08_LOCUS11986</name>
</gene>
<dbReference type="AlphaFoldDB" id="A0A7R9ITB9"/>
<sequence>MAADRKVVVINYKLLETAVIKQQSWVDPCQDIYKVSVKRMVEGVKVHFVNEPAKEEEREGANGKMGAFDQQLLEKSISGDKHSVLHTPAITQTQL</sequence>
<name>A0A7R9ITB9_9NEOP</name>
<evidence type="ECO:0000313" key="1">
    <source>
        <dbReference type="EMBL" id="CAD7464107.1"/>
    </source>
</evidence>
<proteinExistence type="predicted"/>
<reference evidence="1" key="1">
    <citation type="submission" date="2020-11" db="EMBL/GenBank/DDBJ databases">
        <authorList>
            <person name="Tran Van P."/>
        </authorList>
    </citation>
    <scope>NUCLEOTIDE SEQUENCE</scope>
</reference>
<accession>A0A7R9ITB9</accession>